<gene>
    <name evidence="10" type="ORF">BUALT_Bualt01G0105200</name>
</gene>
<dbReference type="InterPro" id="IPR008271">
    <property type="entry name" value="Ser/Thr_kinase_AS"/>
</dbReference>
<evidence type="ECO:0000256" key="5">
    <source>
        <dbReference type="ARBA" id="ARBA00022786"/>
    </source>
</evidence>
<feature type="region of interest" description="Disordered" evidence="8">
    <location>
        <begin position="748"/>
        <end position="780"/>
    </location>
</feature>
<dbReference type="Pfam" id="PF00582">
    <property type="entry name" value="Usp"/>
    <property type="match status" value="1"/>
</dbReference>
<proteinExistence type="predicted"/>
<dbReference type="Gene3D" id="3.30.200.20">
    <property type="entry name" value="Phosphorylase Kinase, domain 1"/>
    <property type="match status" value="1"/>
</dbReference>
<dbReference type="PANTHER" id="PTHR45647:SF84">
    <property type="entry name" value="U-BOX DOMAIN-CONTAINING PROTEIN 35-LIKE"/>
    <property type="match status" value="1"/>
</dbReference>
<keyword evidence="4" id="KW-0808">Transferase</keyword>
<evidence type="ECO:0000256" key="7">
    <source>
        <dbReference type="SAM" id="Coils"/>
    </source>
</evidence>
<dbReference type="SUPFAM" id="SSF56112">
    <property type="entry name" value="Protein kinase-like (PK-like)"/>
    <property type="match status" value="1"/>
</dbReference>
<feature type="compositionally biased region" description="Basic and acidic residues" evidence="8">
    <location>
        <begin position="755"/>
        <end position="764"/>
    </location>
</feature>
<dbReference type="GO" id="GO:0061630">
    <property type="term" value="F:ubiquitin protein ligase activity"/>
    <property type="evidence" value="ECO:0007669"/>
    <property type="project" value="UniProtKB-EC"/>
</dbReference>
<evidence type="ECO:0000256" key="2">
    <source>
        <dbReference type="ARBA" id="ARBA00004906"/>
    </source>
</evidence>
<dbReference type="SMART" id="SM00220">
    <property type="entry name" value="S_TKc"/>
    <property type="match status" value="1"/>
</dbReference>
<dbReference type="SUPFAM" id="SSF103657">
    <property type="entry name" value="BAR/IMD domain-like"/>
    <property type="match status" value="1"/>
</dbReference>
<dbReference type="InterPro" id="IPR000719">
    <property type="entry name" value="Prot_kinase_dom"/>
</dbReference>
<dbReference type="EMBL" id="WHWC01000001">
    <property type="protein sequence ID" value="KAG8390645.1"/>
    <property type="molecule type" value="Genomic_DNA"/>
</dbReference>
<accession>A0AAV6YGW0</accession>
<dbReference type="InterPro" id="IPR027267">
    <property type="entry name" value="AH/BAR_dom_sf"/>
</dbReference>
<dbReference type="AlphaFoldDB" id="A0AAV6YGW0"/>
<dbReference type="InterPro" id="IPR011009">
    <property type="entry name" value="Kinase-like_dom_sf"/>
</dbReference>
<dbReference type="Proteomes" id="UP000826271">
    <property type="component" value="Unassembled WGS sequence"/>
</dbReference>
<dbReference type="SUPFAM" id="SSF52402">
    <property type="entry name" value="Adenine nucleotide alpha hydrolases-like"/>
    <property type="match status" value="1"/>
</dbReference>
<keyword evidence="11" id="KW-1185">Reference proteome</keyword>
<feature type="domain" description="Protein kinase" evidence="9">
    <location>
        <begin position="445"/>
        <end position="725"/>
    </location>
</feature>
<dbReference type="Pfam" id="PF00069">
    <property type="entry name" value="Pkinase"/>
    <property type="match status" value="1"/>
</dbReference>
<dbReference type="Gene3D" id="1.10.510.10">
    <property type="entry name" value="Transferase(Phosphotransferase) domain 1"/>
    <property type="match status" value="1"/>
</dbReference>
<dbReference type="InterPro" id="IPR006016">
    <property type="entry name" value="UspA"/>
</dbReference>
<dbReference type="PROSITE" id="PS50011">
    <property type="entry name" value="PROTEIN_KINASE_DOM"/>
    <property type="match status" value="1"/>
</dbReference>
<evidence type="ECO:0000256" key="1">
    <source>
        <dbReference type="ARBA" id="ARBA00000900"/>
    </source>
</evidence>
<evidence type="ECO:0000313" key="11">
    <source>
        <dbReference type="Proteomes" id="UP000826271"/>
    </source>
</evidence>
<dbReference type="GO" id="GO:0004672">
    <property type="term" value="F:protein kinase activity"/>
    <property type="evidence" value="ECO:0007669"/>
    <property type="project" value="InterPro"/>
</dbReference>
<comment type="catalytic activity">
    <reaction evidence="1">
        <text>S-ubiquitinyl-[E2 ubiquitin-conjugating enzyme]-L-cysteine + [acceptor protein]-L-lysine = [E2 ubiquitin-conjugating enzyme]-L-cysteine + N(6)-ubiquitinyl-[acceptor protein]-L-lysine.</text>
        <dbReference type="EC" id="2.3.2.27"/>
    </reaction>
</comment>
<keyword evidence="6 7" id="KW-0175">Coiled coil</keyword>
<evidence type="ECO:0000256" key="8">
    <source>
        <dbReference type="SAM" id="MobiDB-lite"/>
    </source>
</evidence>
<sequence>MWLPSAKSSNSERKGGRNGLVAVAIDKDKGSQSALKWAIDNLLTRGQTIILIHVLRRPTSTPSFGKNYAIHDLNGATCASKQVLDKQTKELFLTFHCFCSRKEIHCFDVVLEDTDIAKAITEYVAHAAIENLVLGASRHGFIKRLKMVDVPTSVSKASPDFCTIYVISKTKISSVRNASRLAPFNSPILTQIHQLQEQANANTPPPDALSRNIPSIRGAIRTPRKSAVDDSDLVKSPARGRGYISESDNDISFISSDRPSTDTISSDRVSGILFDSIDSCRTSRLSTSSESSFGSMRSGMTKGSEISSFNDFSSSSLESDDVEGEMRRLKLELQKTMEMYSTACKEALTAKQKAVELHRWRKEEERRLEDARLAEESARLTAEQNKAKYKAALENAQASQRIAEIESQKRVSAEMELNEMETLNLSSLRYRRYSIDEIEEATGYFDESRKVGEGGYGPVFKCYLDHTPVAIKVLRPDAAQGRSQTHPRDETSFHAIKHLFSNLMQVEVLSCMRHPNMVLLLGACPEYGCIVYEYMANGSLDDRLFRRGNTPPLSWQIRFKIAAEIATGLNFLHQTKPEPLVHRDLKPGNILLDQNYVSKIGDVGLARLVPPSAADEITQYRMTSTAGTFCYIDPEYQQTGMLGVKSDVYSFGIVLLQLLTARPAMGLTHHISRAVEEGTLTEMLDPTVTDWPVEESLAFAKLALQCAELRKKDRPDLGKVVLPELNRLREFGEENMSCFVGGGGAAPSSGGGVASRDKEVKSDPDVQSEDSNLKDTASSSALPKDQSAILERCKMELGPRCSEAYDLVLAILRSILYIDVNVYAT</sequence>
<reference evidence="10" key="1">
    <citation type="submission" date="2019-10" db="EMBL/GenBank/DDBJ databases">
        <authorList>
            <person name="Zhang R."/>
            <person name="Pan Y."/>
            <person name="Wang J."/>
            <person name="Ma R."/>
            <person name="Yu S."/>
        </authorList>
    </citation>
    <scope>NUCLEOTIDE SEQUENCE</scope>
    <source>
        <strain evidence="10">LA-IB0</strain>
        <tissue evidence="10">Leaf</tissue>
    </source>
</reference>
<evidence type="ECO:0000256" key="3">
    <source>
        <dbReference type="ARBA" id="ARBA00012483"/>
    </source>
</evidence>
<evidence type="ECO:0000256" key="4">
    <source>
        <dbReference type="ARBA" id="ARBA00022679"/>
    </source>
</evidence>
<evidence type="ECO:0000259" key="9">
    <source>
        <dbReference type="PROSITE" id="PS50011"/>
    </source>
</evidence>
<dbReference type="FunFam" id="1.10.510.10:FF:000498">
    <property type="entry name" value="U-box domain-containing protein 51"/>
    <property type="match status" value="1"/>
</dbReference>
<dbReference type="GO" id="GO:0005524">
    <property type="term" value="F:ATP binding"/>
    <property type="evidence" value="ECO:0007669"/>
    <property type="project" value="InterPro"/>
</dbReference>
<evidence type="ECO:0000313" key="10">
    <source>
        <dbReference type="EMBL" id="KAG8390645.1"/>
    </source>
</evidence>
<comment type="pathway">
    <text evidence="2">Protein modification; protein ubiquitination.</text>
</comment>
<dbReference type="EC" id="2.3.2.27" evidence="3"/>
<dbReference type="InterPro" id="IPR014729">
    <property type="entry name" value="Rossmann-like_a/b/a_fold"/>
</dbReference>
<dbReference type="Gene3D" id="3.40.50.620">
    <property type="entry name" value="HUPs"/>
    <property type="match status" value="1"/>
</dbReference>
<feature type="coiled-coil region" evidence="7">
    <location>
        <begin position="319"/>
        <end position="399"/>
    </location>
</feature>
<dbReference type="PROSITE" id="PS00108">
    <property type="entry name" value="PROTEIN_KINASE_ST"/>
    <property type="match status" value="1"/>
</dbReference>
<protein>
    <recommendedName>
        <fullName evidence="3">RING-type E3 ubiquitin transferase</fullName>
        <ecNumber evidence="3">2.3.2.27</ecNumber>
    </recommendedName>
</protein>
<organism evidence="10 11">
    <name type="scientific">Buddleja alternifolia</name>
    <dbReference type="NCBI Taxonomy" id="168488"/>
    <lineage>
        <taxon>Eukaryota</taxon>
        <taxon>Viridiplantae</taxon>
        <taxon>Streptophyta</taxon>
        <taxon>Embryophyta</taxon>
        <taxon>Tracheophyta</taxon>
        <taxon>Spermatophyta</taxon>
        <taxon>Magnoliopsida</taxon>
        <taxon>eudicotyledons</taxon>
        <taxon>Gunneridae</taxon>
        <taxon>Pentapetalae</taxon>
        <taxon>asterids</taxon>
        <taxon>lamiids</taxon>
        <taxon>Lamiales</taxon>
        <taxon>Scrophulariaceae</taxon>
        <taxon>Buddlejeae</taxon>
        <taxon>Buddleja</taxon>
    </lineage>
</organism>
<evidence type="ECO:0000256" key="6">
    <source>
        <dbReference type="ARBA" id="ARBA00023054"/>
    </source>
</evidence>
<comment type="caution">
    <text evidence="10">The sequence shown here is derived from an EMBL/GenBank/DDBJ whole genome shotgun (WGS) entry which is preliminary data.</text>
</comment>
<name>A0AAV6YGW0_9LAMI</name>
<keyword evidence="5" id="KW-0833">Ubl conjugation pathway</keyword>
<dbReference type="CDD" id="cd01989">
    <property type="entry name" value="USP_STK_Ubox_N"/>
    <property type="match status" value="1"/>
</dbReference>
<dbReference type="InterPro" id="IPR051348">
    <property type="entry name" value="U-box_ubiquitin_ligases"/>
</dbReference>
<dbReference type="PANTHER" id="PTHR45647">
    <property type="entry name" value="OS02G0152300 PROTEIN"/>
    <property type="match status" value="1"/>
</dbReference>